<name>A0A382QNS1_9ZZZZ</name>
<proteinExistence type="predicted"/>
<dbReference type="EMBL" id="UINC01115482">
    <property type="protein sequence ID" value="SVC86545.1"/>
    <property type="molecule type" value="Genomic_DNA"/>
</dbReference>
<sequence>MVNSILNQDASTTSNLLDTEMKNRIGVLTDIKKREVAQDIFGKKEKEVNQDGTRE</sequence>
<gene>
    <name evidence="1" type="ORF">METZ01_LOCUS339399</name>
</gene>
<reference evidence="1" key="1">
    <citation type="submission" date="2018-05" db="EMBL/GenBank/DDBJ databases">
        <authorList>
            <person name="Lanie J.A."/>
            <person name="Ng W.-L."/>
            <person name="Kazmierczak K.M."/>
            <person name="Andrzejewski T.M."/>
            <person name="Davidsen T.M."/>
            <person name="Wayne K.J."/>
            <person name="Tettelin H."/>
            <person name="Glass J.I."/>
            <person name="Rusch D."/>
            <person name="Podicherti R."/>
            <person name="Tsui H.-C.T."/>
            <person name="Winkler M.E."/>
        </authorList>
    </citation>
    <scope>NUCLEOTIDE SEQUENCE</scope>
</reference>
<dbReference type="AlphaFoldDB" id="A0A382QNS1"/>
<protein>
    <submittedName>
        <fullName evidence="1">Uncharacterized protein</fullName>
    </submittedName>
</protein>
<accession>A0A382QNS1</accession>
<organism evidence="1">
    <name type="scientific">marine metagenome</name>
    <dbReference type="NCBI Taxonomy" id="408172"/>
    <lineage>
        <taxon>unclassified sequences</taxon>
        <taxon>metagenomes</taxon>
        <taxon>ecological metagenomes</taxon>
    </lineage>
</organism>
<evidence type="ECO:0000313" key="1">
    <source>
        <dbReference type="EMBL" id="SVC86545.1"/>
    </source>
</evidence>